<proteinExistence type="predicted"/>
<protein>
    <submittedName>
        <fullName evidence="1">Uncharacterized protein</fullName>
    </submittedName>
</protein>
<gene>
    <name evidence="1" type="ORF">QFC21_001889</name>
</gene>
<reference evidence="1" key="1">
    <citation type="submission" date="2023-04" db="EMBL/GenBank/DDBJ databases">
        <title>Draft Genome sequencing of Naganishia species isolated from polar environments using Oxford Nanopore Technology.</title>
        <authorList>
            <person name="Leo P."/>
            <person name="Venkateswaran K."/>
        </authorList>
    </citation>
    <scope>NUCLEOTIDE SEQUENCE</scope>
    <source>
        <strain evidence="1">MNA-CCFEE 5423</strain>
    </source>
</reference>
<dbReference type="EMBL" id="JASBWT010000004">
    <property type="protein sequence ID" value="KAJ9105518.1"/>
    <property type="molecule type" value="Genomic_DNA"/>
</dbReference>
<organism evidence="1 2">
    <name type="scientific">Naganishia friedmannii</name>
    <dbReference type="NCBI Taxonomy" id="89922"/>
    <lineage>
        <taxon>Eukaryota</taxon>
        <taxon>Fungi</taxon>
        <taxon>Dikarya</taxon>
        <taxon>Basidiomycota</taxon>
        <taxon>Agaricomycotina</taxon>
        <taxon>Tremellomycetes</taxon>
        <taxon>Filobasidiales</taxon>
        <taxon>Filobasidiaceae</taxon>
        <taxon>Naganishia</taxon>
    </lineage>
</organism>
<dbReference type="Proteomes" id="UP001227268">
    <property type="component" value="Unassembled WGS sequence"/>
</dbReference>
<keyword evidence="2" id="KW-1185">Reference proteome</keyword>
<comment type="caution">
    <text evidence="1">The sequence shown here is derived from an EMBL/GenBank/DDBJ whole genome shotgun (WGS) entry which is preliminary data.</text>
</comment>
<evidence type="ECO:0000313" key="1">
    <source>
        <dbReference type="EMBL" id="KAJ9105518.1"/>
    </source>
</evidence>
<name>A0ACC2W1F8_9TREE</name>
<sequence length="569" mass="64338">MSANAMDDEMQEIIRQLAAELDILDQNPLEPSSVGTGADASPPEDSKQDAKAPENVHLDLATQERKASKEDSPKSRTDTDKSTVAKSPLPPASTKPALPKLDQMPPEIITEIITYFQAPPGVKVAGGSGGLVELLKFALTFQYCICEMCSTNMFDNDSVDEDADGPRKDIRMFPLNYRRNVVALSATCKRLRKLAIDSSYHKSVPQRFRDITKNAQDGIGCKELTETVRHLIVRYPMLNNQHLIVNPHVNYLGRYPLLESLLVDWTCLSPFARQDLASKVQMTNAPLSSDTLKRLDIRMSESPFNRDDDGLALAVQLSGILGRLEMPHLRFLHITYNMPSGQPQHVRANWQAIMDGLKQKRLPPQLEVVRVSLWLGQGGHAQKFCLWKTALQDLLEHFRAQGTRPKIVLAIFYDVSEFDEALSMNSRYAPDLRPSLGPTKVTMTEFLRKTVVEYPETCDFDLIIHATPVHIPEEGALRHHEPLIVAKYRKPKEAAKKKLKKGKETRESLEARLHDGFQLQIHERDIFRLAALIDMDEGPQEGLHRYHYQDINQTLGRIVPVPLKRQRPF</sequence>
<accession>A0ACC2W1F8</accession>
<evidence type="ECO:0000313" key="2">
    <source>
        <dbReference type="Proteomes" id="UP001227268"/>
    </source>
</evidence>